<dbReference type="RefSeq" id="WP_169685191.1">
    <property type="nucleotide sequence ID" value="NZ_JABBNU010000017.1"/>
</dbReference>
<protein>
    <submittedName>
        <fullName evidence="1">Uncharacterized protein</fullName>
    </submittedName>
</protein>
<dbReference type="AlphaFoldDB" id="A0A848J1X3"/>
<comment type="caution">
    <text evidence="1">The sequence shown here is derived from an EMBL/GenBank/DDBJ whole genome shotgun (WGS) entry which is preliminary data.</text>
</comment>
<gene>
    <name evidence="1" type="ORF">HH304_20610</name>
</gene>
<reference evidence="1 2" key="1">
    <citation type="submission" date="2020-04" db="EMBL/GenBank/DDBJ databases">
        <title>Flammeovirgaceae bacterium KN852 isolated from deep sea.</title>
        <authorList>
            <person name="Zhang D.-C."/>
        </authorList>
    </citation>
    <scope>NUCLEOTIDE SEQUENCE [LARGE SCALE GENOMIC DNA]</scope>
    <source>
        <strain evidence="1 2">KN852</strain>
    </source>
</reference>
<evidence type="ECO:0000313" key="1">
    <source>
        <dbReference type="EMBL" id="NMM50823.1"/>
    </source>
</evidence>
<name>A0A848J1X3_9BACT</name>
<accession>A0A848J1X3</accession>
<evidence type="ECO:0000313" key="2">
    <source>
        <dbReference type="Proteomes" id="UP000559010"/>
    </source>
</evidence>
<keyword evidence="2" id="KW-1185">Reference proteome</keyword>
<sequence length="86" mass="9901">MATDGTKIIDGDTAHDTYWGIMDLYDSGAEMQMIINEFPLEQPEYFDEFDNEIYVTSCGLAYWELGLMTPERIDYIKEIISKDACV</sequence>
<proteinExistence type="predicted"/>
<organism evidence="1 2">
    <name type="scientific">Marinigracilibium pacificum</name>
    <dbReference type="NCBI Taxonomy" id="2729599"/>
    <lineage>
        <taxon>Bacteria</taxon>
        <taxon>Pseudomonadati</taxon>
        <taxon>Bacteroidota</taxon>
        <taxon>Cytophagia</taxon>
        <taxon>Cytophagales</taxon>
        <taxon>Flammeovirgaceae</taxon>
        <taxon>Marinigracilibium</taxon>
    </lineage>
</organism>
<dbReference type="EMBL" id="JABBNU010000017">
    <property type="protein sequence ID" value="NMM50823.1"/>
    <property type="molecule type" value="Genomic_DNA"/>
</dbReference>
<dbReference type="Proteomes" id="UP000559010">
    <property type="component" value="Unassembled WGS sequence"/>
</dbReference>